<dbReference type="RefSeq" id="WP_065290632.1">
    <property type="nucleotide sequence ID" value="NZ_SADY01000008.1"/>
</dbReference>
<dbReference type="Proteomes" id="UP000316208">
    <property type="component" value="Unassembled WGS sequence"/>
</dbReference>
<organism evidence="2 3">
    <name type="scientific">Paenibacillus popilliae</name>
    <name type="common">Bacillus popilliae</name>
    <dbReference type="NCBI Taxonomy" id="78057"/>
    <lineage>
        <taxon>Bacteria</taxon>
        <taxon>Bacillati</taxon>
        <taxon>Bacillota</taxon>
        <taxon>Bacilli</taxon>
        <taxon>Bacillales</taxon>
        <taxon>Paenibacillaceae</taxon>
        <taxon>Paenibacillus</taxon>
    </lineage>
</organism>
<feature type="domain" description="Cupin type-2" evidence="1">
    <location>
        <begin position="42"/>
        <end position="90"/>
    </location>
</feature>
<dbReference type="InterPro" id="IPR013096">
    <property type="entry name" value="Cupin_2"/>
</dbReference>
<gene>
    <name evidence="2" type="ORF">C7Y44_23895</name>
</gene>
<evidence type="ECO:0000313" key="2">
    <source>
        <dbReference type="EMBL" id="TQR42180.1"/>
    </source>
</evidence>
<dbReference type="PROSITE" id="PS00725">
    <property type="entry name" value="GERMIN"/>
    <property type="match status" value="1"/>
</dbReference>
<dbReference type="InterPro" id="IPR011051">
    <property type="entry name" value="RmlC_Cupin_sf"/>
</dbReference>
<comment type="caution">
    <text evidence="2">The sequence shown here is derived from an EMBL/GenBank/DDBJ whole genome shotgun (WGS) entry which is preliminary data.</text>
</comment>
<evidence type="ECO:0000259" key="1">
    <source>
        <dbReference type="Pfam" id="PF07883"/>
    </source>
</evidence>
<accession>A0ABY3AJN5</accession>
<protein>
    <submittedName>
        <fullName evidence="2">Cupin domain-containing protein</fullName>
    </submittedName>
</protein>
<dbReference type="Gene3D" id="2.60.120.10">
    <property type="entry name" value="Jelly Rolls"/>
    <property type="match status" value="1"/>
</dbReference>
<keyword evidence="3" id="KW-1185">Reference proteome</keyword>
<sequence>MNIEKKQITQITNAVTEEYMNVLLESTNDHCIRLAVFTGEYDWHMHPDSDEVFMVVEGELFIDLQNEGTLAVYPNEVVKIPAGVVHRTRSKVRTVNLCFEKEEADTVFIESSSHPERE</sequence>
<dbReference type="InterPro" id="IPR014710">
    <property type="entry name" value="RmlC-like_jellyroll"/>
</dbReference>
<dbReference type="InterPro" id="IPR019780">
    <property type="entry name" value="Germin_Mn-BS"/>
</dbReference>
<dbReference type="InterPro" id="IPR052044">
    <property type="entry name" value="PKS_Associated_Protein"/>
</dbReference>
<name>A0ABY3AJN5_PAEPP</name>
<dbReference type="CDD" id="cd02226">
    <property type="entry name" value="cupin_YdbB-like"/>
    <property type="match status" value="1"/>
</dbReference>
<reference evidence="2 3" key="1">
    <citation type="submission" date="2018-03" db="EMBL/GenBank/DDBJ databases">
        <title>Aerobic endospore-forming bacteria genome sequencing and assembly.</title>
        <authorList>
            <person name="Cavalcante D.A."/>
            <person name="Driks A."/>
            <person name="Putonti C."/>
            <person name="De-Souza M.T."/>
        </authorList>
    </citation>
    <scope>NUCLEOTIDE SEQUENCE [LARGE SCALE GENOMIC DNA]</scope>
    <source>
        <strain evidence="2 3">SDF0028</strain>
    </source>
</reference>
<proteinExistence type="predicted"/>
<dbReference type="EMBL" id="SADY01000008">
    <property type="protein sequence ID" value="TQR42180.1"/>
    <property type="molecule type" value="Genomic_DNA"/>
</dbReference>
<dbReference type="SUPFAM" id="SSF51182">
    <property type="entry name" value="RmlC-like cupins"/>
    <property type="match status" value="1"/>
</dbReference>
<dbReference type="PANTHER" id="PTHR36114:SF1">
    <property type="entry name" value="16.7 KDA PROTEIN IN WHIE LOCUS"/>
    <property type="match status" value="1"/>
</dbReference>
<dbReference type="Pfam" id="PF07883">
    <property type="entry name" value="Cupin_2"/>
    <property type="match status" value="1"/>
</dbReference>
<evidence type="ECO:0000313" key="3">
    <source>
        <dbReference type="Proteomes" id="UP000316208"/>
    </source>
</evidence>
<dbReference type="PANTHER" id="PTHR36114">
    <property type="entry name" value="16.7 KDA PROTEIN IN WHIE LOCUS"/>
    <property type="match status" value="1"/>
</dbReference>